<gene>
    <name evidence="1" type="ORF">BO95DRAFT_445985</name>
</gene>
<dbReference type="Proteomes" id="UP000249057">
    <property type="component" value="Unassembled WGS sequence"/>
</dbReference>
<name>A0ACD1FZL8_9EURO</name>
<evidence type="ECO:0000313" key="1">
    <source>
        <dbReference type="EMBL" id="RAH42426.1"/>
    </source>
</evidence>
<accession>A0ACD1FZL8</accession>
<proteinExistence type="predicted"/>
<evidence type="ECO:0000313" key="2">
    <source>
        <dbReference type="Proteomes" id="UP000249057"/>
    </source>
</evidence>
<sequence length="112" mass="12069">MPSFPSLVSLSIPIHLLLLSLLPTHSPGRTIAANCATDGDAKPPGVARSISVNVGSLGSGFIQEEGDRVSSQPVAVEKIDRPSIMNGDSDFPNLVKRMKIIRTKRPNYKNYI</sequence>
<reference evidence="1" key="1">
    <citation type="submission" date="2018-02" db="EMBL/GenBank/DDBJ databases">
        <title>The genomes of Aspergillus section Nigri reveals drivers in fungal speciation.</title>
        <authorList>
            <consortium name="DOE Joint Genome Institute"/>
            <person name="Vesth T.C."/>
            <person name="Nybo J."/>
            <person name="Theobald S."/>
            <person name="Brandl J."/>
            <person name="Frisvad J.C."/>
            <person name="Nielsen K.F."/>
            <person name="Lyhne E.K."/>
            <person name="Kogle M.E."/>
            <person name="Kuo A."/>
            <person name="Riley R."/>
            <person name="Clum A."/>
            <person name="Nolan M."/>
            <person name="Lipzen A."/>
            <person name="Salamov A."/>
            <person name="Henrissat B."/>
            <person name="Wiebenga A."/>
            <person name="De vries R.P."/>
            <person name="Grigoriev I.V."/>
            <person name="Mortensen U.H."/>
            <person name="Andersen M.R."/>
            <person name="Baker S.E."/>
        </authorList>
    </citation>
    <scope>NUCLEOTIDE SEQUENCE</scope>
    <source>
        <strain evidence="1">CBS 621.78</strain>
    </source>
</reference>
<protein>
    <submittedName>
        <fullName evidence="1">Uncharacterized protein</fullName>
    </submittedName>
</protein>
<dbReference type="EMBL" id="KZ825374">
    <property type="protein sequence ID" value="RAH42426.1"/>
    <property type="molecule type" value="Genomic_DNA"/>
</dbReference>
<keyword evidence="2" id="KW-1185">Reference proteome</keyword>
<organism evidence="1 2">
    <name type="scientific">Aspergillus brunneoviolaceus CBS 621.78</name>
    <dbReference type="NCBI Taxonomy" id="1450534"/>
    <lineage>
        <taxon>Eukaryota</taxon>
        <taxon>Fungi</taxon>
        <taxon>Dikarya</taxon>
        <taxon>Ascomycota</taxon>
        <taxon>Pezizomycotina</taxon>
        <taxon>Eurotiomycetes</taxon>
        <taxon>Eurotiomycetidae</taxon>
        <taxon>Eurotiales</taxon>
        <taxon>Aspergillaceae</taxon>
        <taxon>Aspergillus</taxon>
        <taxon>Aspergillus subgen. Circumdati</taxon>
    </lineage>
</organism>